<name>A0A3S8S1K3_9BACL</name>
<dbReference type="InterPro" id="IPR036388">
    <property type="entry name" value="WH-like_DNA-bd_sf"/>
</dbReference>
<keyword evidence="2" id="KW-0238">DNA-binding</keyword>
<dbReference type="RefSeq" id="WP_125085232.1">
    <property type="nucleotide sequence ID" value="NZ_CP034248.1"/>
</dbReference>
<dbReference type="InterPro" id="IPR050313">
    <property type="entry name" value="Carb_Metab_HTH_regulators"/>
</dbReference>
<reference evidence="5 6" key="1">
    <citation type="submission" date="2018-11" db="EMBL/GenBank/DDBJ databases">
        <title>Genome sequencing of Paenibacillus lentus DSM25539(T).</title>
        <authorList>
            <person name="Kook J.-K."/>
            <person name="Park S.-N."/>
            <person name="Lim Y.K."/>
        </authorList>
    </citation>
    <scope>NUCLEOTIDE SEQUENCE [LARGE SCALE GENOMIC DNA]</scope>
    <source>
        <strain evidence="5 6">DSM 25539</strain>
    </source>
</reference>
<dbReference type="InterPro" id="IPR014036">
    <property type="entry name" value="DeoR-like_C"/>
</dbReference>
<dbReference type="GO" id="GO:0003677">
    <property type="term" value="F:DNA binding"/>
    <property type="evidence" value="ECO:0007669"/>
    <property type="project" value="UniProtKB-KW"/>
</dbReference>
<keyword evidence="1" id="KW-0805">Transcription regulation</keyword>
<sequence>MLVAERYEFIVQMINEKGSMRVSELSELCRVTEETIRRDLDRLEQAGRIRRSHGGAVSIKPKGDAPEIPYAEREIMHPEQKMRIADEAVKRIQPTERILLDASTTAWYMASKLPDIPLTVLTNSIRVATELSHKEKIEVISTGGLLANRSLSFVGPLAERSLESYFVDKMFLSCKGVHLERGVSESNELQARIKQKMVAIADQVILLADASKFGQQGFTHVLSLEQVSEVITDDGISEETLAALSDRSISVTVV</sequence>
<organism evidence="5 6">
    <name type="scientific">Paenibacillus lentus</name>
    <dbReference type="NCBI Taxonomy" id="1338368"/>
    <lineage>
        <taxon>Bacteria</taxon>
        <taxon>Bacillati</taxon>
        <taxon>Bacillota</taxon>
        <taxon>Bacilli</taxon>
        <taxon>Bacillales</taxon>
        <taxon>Paenibacillaceae</taxon>
        <taxon>Paenibacillus</taxon>
    </lineage>
</organism>
<dbReference type="Gene3D" id="3.40.50.1360">
    <property type="match status" value="1"/>
</dbReference>
<dbReference type="PANTHER" id="PTHR30363">
    <property type="entry name" value="HTH-TYPE TRANSCRIPTIONAL REGULATOR SRLR-RELATED"/>
    <property type="match status" value="1"/>
</dbReference>
<dbReference type="OrthoDB" id="9797223at2"/>
<dbReference type="Pfam" id="PF00455">
    <property type="entry name" value="DeoRC"/>
    <property type="match status" value="1"/>
</dbReference>
<dbReference type="SUPFAM" id="SSF100950">
    <property type="entry name" value="NagB/RpiA/CoA transferase-like"/>
    <property type="match status" value="1"/>
</dbReference>
<dbReference type="SMART" id="SM01134">
    <property type="entry name" value="DeoRC"/>
    <property type="match status" value="1"/>
</dbReference>
<dbReference type="GO" id="GO:0003700">
    <property type="term" value="F:DNA-binding transcription factor activity"/>
    <property type="evidence" value="ECO:0007669"/>
    <property type="project" value="InterPro"/>
</dbReference>
<dbReference type="Gene3D" id="1.10.10.10">
    <property type="entry name" value="Winged helix-like DNA-binding domain superfamily/Winged helix DNA-binding domain"/>
    <property type="match status" value="1"/>
</dbReference>
<dbReference type="PROSITE" id="PS51000">
    <property type="entry name" value="HTH_DEOR_2"/>
    <property type="match status" value="1"/>
</dbReference>
<dbReference type="InterPro" id="IPR001034">
    <property type="entry name" value="DeoR_HTH"/>
</dbReference>
<accession>A0A3S8S1K3</accession>
<evidence type="ECO:0000313" key="5">
    <source>
        <dbReference type="EMBL" id="AZK49090.1"/>
    </source>
</evidence>
<dbReference type="InterPro" id="IPR018356">
    <property type="entry name" value="Tscrpt_reg_HTH_DeoR_CS"/>
</dbReference>
<feature type="domain" description="HTH deoR-type" evidence="4">
    <location>
        <begin position="3"/>
        <end position="58"/>
    </location>
</feature>
<dbReference type="EMBL" id="CP034248">
    <property type="protein sequence ID" value="AZK49090.1"/>
    <property type="molecule type" value="Genomic_DNA"/>
</dbReference>
<evidence type="ECO:0000256" key="2">
    <source>
        <dbReference type="ARBA" id="ARBA00023125"/>
    </source>
</evidence>
<dbReference type="PROSITE" id="PS00894">
    <property type="entry name" value="HTH_DEOR_1"/>
    <property type="match status" value="1"/>
</dbReference>
<evidence type="ECO:0000259" key="4">
    <source>
        <dbReference type="PROSITE" id="PS51000"/>
    </source>
</evidence>
<dbReference type="PANTHER" id="PTHR30363:SF44">
    <property type="entry name" value="AGA OPERON TRANSCRIPTIONAL REPRESSOR-RELATED"/>
    <property type="match status" value="1"/>
</dbReference>
<protein>
    <submittedName>
        <fullName evidence="5">DeoR/GlpR transcriptional regulator</fullName>
    </submittedName>
</protein>
<dbReference type="SUPFAM" id="SSF46785">
    <property type="entry name" value="Winged helix' DNA-binding domain"/>
    <property type="match status" value="1"/>
</dbReference>
<proteinExistence type="predicted"/>
<dbReference type="KEGG" id="plen:EIM92_15940"/>
<evidence type="ECO:0000256" key="1">
    <source>
        <dbReference type="ARBA" id="ARBA00023015"/>
    </source>
</evidence>
<dbReference type="Pfam" id="PF08220">
    <property type="entry name" value="HTH_DeoR"/>
    <property type="match status" value="1"/>
</dbReference>
<dbReference type="Proteomes" id="UP000273145">
    <property type="component" value="Chromosome"/>
</dbReference>
<keyword evidence="3" id="KW-0804">Transcription</keyword>
<gene>
    <name evidence="5" type="ORF">EIM92_15940</name>
</gene>
<dbReference type="InterPro" id="IPR036390">
    <property type="entry name" value="WH_DNA-bd_sf"/>
</dbReference>
<dbReference type="InterPro" id="IPR037171">
    <property type="entry name" value="NagB/RpiA_transferase-like"/>
</dbReference>
<keyword evidence="6" id="KW-1185">Reference proteome</keyword>
<evidence type="ECO:0000313" key="6">
    <source>
        <dbReference type="Proteomes" id="UP000273145"/>
    </source>
</evidence>
<dbReference type="SMART" id="SM00420">
    <property type="entry name" value="HTH_DEOR"/>
    <property type="match status" value="1"/>
</dbReference>
<dbReference type="AlphaFoldDB" id="A0A3S8S1K3"/>
<dbReference type="PRINTS" id="PR00037">
    <property type="entry name" value="HTHLACR"/>
</dbReference>
<evidence type="ECO:0000256" key="3">
    <source>
        <dbReference type="ARBA" id="ARBA00023163"/>
    </source>
</evidence>